<dbReference type="InterPro" id="IPR003439">
    <property type="entry name" value="ABC_transporter-like_ATP-bd"/>
</dbReference>
<dbReference type="PANTHER" id="PTHR42788">
    <property type="entry name" value="TAURINE IMPORT ATP-BINDING PROTEIN-RELATED"/>
    <property type="match status" value="1"/>
</dbReference>
<dbReference type="PROSITE" id="PS00211">
    <property type="entry name" value="ABC_TRANSPORTER_1"/>
    <property type="match status" value="1"/>
</dbReference>
<dbReference type="Gene3D" id="3.40.50.300">
    <property type="entry name" value="P-loop containing nucleotide triphosphate hydrolases"/>
    <property type="match status" value="1"/>
</dbReference>
<keyword evidence="2" id="KW-0813">Transport</keyword>
<keyword evidence="4 7" id="KW-0067">ATP-binding</keyword>
<protein>
    <submittedName>
        <fullName evidence="7">ABC transporter ATP-binding protein</fullName>
    </submittedName>
</protein>
<sequence>MPRAWPGPYGQRAGVDRTDPPCILRPENGPVGPDRRAPPGLRLRGRARVGAQTLFGPLDLAVAPGRWTCLLGPSGVGKSTFLHLLAGIADGISFAGDLGAADGAPLAGRVALMAQADMLLPWLTARDNLLIGARLRGETPDTRAAEAMLERVGLSGMAARKPRALSGGQRQRVALARTLIEDRPVVLLDEPFSALDIATRVRMQDLAAALLRGRTILHVTHDPAEAARLGDHILLLTHRGLTELAPPRAPAPRPPDAPETLEATGALTRHLLACECQPAAAPSAEGLT</sequence>
<feature type="domain" description="ABC transporter" evidence="6">
    <location>
        <begin position="24"/>
        <end position="263"/>
    </location>
</feature>
<evidence type="ECO:0000313" key="8">
    <source>
        <dbReference type="Proteomes" id="UP000285908"/>
    </source>
</evidence>
<dbReference type="EMBL" id="RQXX01000001">
    <property type="protein sequence ID" value="RVV99968.1"/>
    <property type="molecule type" value="Genomic_DNA"/>
</dbReference>
<dbReference type="InterPro" id="IPR050166">
    <property type="entry name" value="ABC_transporter_ATP-bind"/>
</dbReference>
<evidence type="ECO:0000256" key="4">
    <source>
        <dbReference type="ARBA" id="ARBA00022840"/>
    </source>
</evidence>
<keyword evidence="3" id="KW-0547">Nucleotide-binding</keyword>
<evidence type="ECO:0000313" key="7">
    <source>
        <dbReference type="EMBL" id="RVV99968.1"/>
    </source>
</evidence>
<proteinExistence type="inferred from homology"/>
<comment type="similarity">
    <text evidence="1">Belongs to the ABC transporter superfamily.</text>
</comment>
<dbReference type="InterPro" id="IPR003593">
    <property type="entry name" value="AAA+_ATPase"/>
</dbReference>
<evidence type="ECO:0000256" key="5">
    <source>
        <dbReference type="SAM" id="MobiDB-lite"/>
    </source>
</evidence>
<dbReference type="InterPro" id="IPR017871">
    <property type="entry name" value="ABC_transporter-like_CS"/>
</dbReference>
<dbReference type="GO" id="GO:0005524">
    <property type="term" value="F:ATP binding"/>
    <property type="evidence" value="ECO:0007669"/>
    <property type="project" value="UniProtKB-KW"/>
</dbReference>
<dbReference type="AlphaFoldDB" id="A0A438AMI2"/>
<dbReference type="OrthoDB" id="9802264at2"/>
<accession>A0A438AMI2</accession>
<feature type="region of interest" description="Disordered" evidence="5">
    <location>
        <begin position="1"/>
        <end position="41"/>
    </location>
</feature>
<organism evidence="7 8">
    <name type="scientific">Mesobaculum littorinae</name>
    <dbReference type="NCBI Taxonomy" id="2486419"/>
    <lineage>
        <taxon>Bacteria</taxon>
        <taxon>Pseudomonadati</taxon>
        <taxon>Pseudomonadota</taxon>
        <taxon>Alphaproteobacteria</taxon>
        <taxon>Rhodobacterales</taxon>
        <taxon>Roseobacteraceae</taxon>
        <taxon>Mesobaculum</taxon>
    </lineage>
</organism>
<dbReference type="Proteomes" id="UP000285908">
    <property type="component" value="Unassembled WGS sequence"/>
</dbReference>
<dbReference type="SMART" id="SM00382">
    <property type="entry name" value="AAA"/>
    <property type="match status" value="1"/>
</dbReference>
<keyword evidence="8" id="KW-1185">Reference proteome</keyword>
<reference evidence="7 8" key="1">
    <citation type="submission" date="2018-11" db="EMBL/GenBank/DDBJ databases">
        <title>Mesobaculum littorinae gen. nov., sp. nov., isolated from Littorina scabra that represents a novel genus of the order Rhodobacteraceae.</title>
        <authorList>
            <person name="Li F."/>
        </authorList>
    </citation>
    <scope>NUCLEOTIDE SEQUENCE [LARGE SCALE GENOMIC DNA]</scope>
    <source>
        <strain evidence="7 8">M0103</strain>
    </source>
</reference>
<evidence type="ECO:0000256" key="3">
    <source>
        <dbReference type="ARBA" id="ARBA00022741"/>
    </source>
</evidence>
<gene>
    <name evidence="7" type="ORF">EKE94_04775</name>
</gene>
<dbReference type="InterPro" id="IPR027417">
    <property type="entry name" value="P-loop_NTPase"/>
</dbReference>
<dbReference type="PROSITE" id="PS50893">
    <property type="entry name" value="ABC_TRANSPORTER_2"/>
    <property type="match status" value="1"/>
</dbReference>
<dbReference type="GO" id="GO:0016887">
    <property type="term" value="F:ATP hydrolysis activity"/>
    <property type="evidence" value="ECO:0007669"/>
    <property type="project" value="InterPro"/>
</dbReference>
<dbReference type="Pfam" id="PF00005">
    <property type="entry name" value="ABC_tran"/>
    <property type="match status" value="1"/>
</dbReference>
<comment type="caution">
    <text evidence="7">The sequence shown here is derived from an EMBL/GenBank/DDBJ whole genome shotgun (WGS) entry which is preliminary data.</text>
</comment>
<dbReference type="RefSeq" id="WP_127905411.1">
    <property type="nucleotide sequence ID" value="NZ_RQXX01000001.1"/>
</dbReference>
<dbReference type="SUPFAM" id="SSF52540">
    <property type="entry name" value="P-loop containing nucleoside triphosphate hydrolases"/>
    <property type="match status" value="1"/>
</dbReference>
<name>A0A438AMI2_9RHOB</name>
<evidence type="ECO:0000256" key="1">
    <source>
        <dbReference type="ARBA" id="ARBA00005417"/>
    </source>
</evidence>
<dbReference type="PANTHER" id="PTHR42788:SF19">
    <property type="entry name" value="ALIPHATIC SULFONATES IMPORT ATP-BINDING PROTEIN SSUB 2"/>
    <property type="match status" value="1"/>
</dbReference>
<evidence type="ECO:0000256" key="2">
    <source>
        <dbReference type="ARBA" id="ARBA00022448"/>
    </source>
</evidence>
<evidence type="ECO:0000259" key="6">
    <source>
        <dbReference type="PROSITE" id="PS50893"/>
    </source>
</evidence>